<keyword evidence="1 2" id="KW-0193">Cuticle</keyword>
<protein>
    <recommendedName>
        <fullName evidence="6">Cuticle protein</fullName>
    </recommendedName>
</protein>
<dbReference type="GO" id="GO:0031012">
    <property type="term" value="C:extracellular matrix"/>
    <property type="evidence" value="ECO:0007669"/>
    <property type="project" value="TreeGrafter"/>
</dbReference>
<accession>A0AAN9T9H2</accession>
<dbReference type="GO" id="GO:0042302">
    <property type="term" value="F:structural constituent of cuticle"/>
    <property type="evidence" value="ECO:0007669"/>
    <property type="project" value="UniProtKB-UniRule"/>
</dbReference>
<feature type="region of interest" description="Disordered" evidence="3">
    <location>
        <begin position="204"/>
        <end position="240"/>
    </location>
</feature>
<evidence type="ECO:0000313" key="4">
    <source>
        <dbReference type="EMBL" id="KAK7574308.1"/>
    </source>
</evidence>
<gene>
    <name evidence="4" type="ORF">V9T40_011499</name>
</gene>
<evidence type="ECO:0000256" key="3">
    <source>
        <dbReference type="SAM" id="MobiDB-lite"/>
    </source>
</evidence>
<evidence type="ECO:0008006" key="6">
    <source>
        <dbReference type="Google" id="ProtNLM"/>
    </source>
</evidence>
<name>A0AAN9T9H2_9HEMI</name>
<feature type="region of interest" description="Disordered" evidence="3">
    <location>
        <begin position="293"/>
        <end position="328"/>
    </location>
</feature>
<keyword evidence="5" id="KW-1185">Reference proteome</keyword>
<dbReference type="PROSITE" id="PS00233">
    <property type="entry name" value="CHIT_BIND_RR_1"/>
    <property type="match status" value="1"/>
</dbReference>
<proteinExistence type="predicted"/>
<dbReference type="InterPro" id="IPR000618">
    <property type="entry name" value="Insect_cuticle"/>
</dbReference>
<dbReference type="Pfam" id="PF00379">
    <property type="entry name" value="Chitin_bind_4"/>
    <property type="match status" value="1"/>
</dbReference>
<dbReference type="GO" id="GO:0005615">
    <property type="term" value="C:extracellular space"/>
    <property type="evidence" value="ECO:0007669"/>
    <property type="project" value="TreeGrafter"/>
</dbReference>
<dbReference type="EMBL" id="JBBCAQ010000037">
    <property type="protein sequence ID" value="KAK7574308.1"/>
    <property type="molecule type" value="Genomic_DNA"/>
</dbReference>
<evidence type="ECO:0000256" key="2">
    <source>
        <dbReference type="PROSITE-ProRule" id="PRU00497"/>
    </source>
</evidence>
<dbReference type="PANTHER" id="PTHR12236">
    <property type="entry name" value="STRUCTURAL CONTITUENT OF CUTICLE"/>
    <property type="match status" value="1"/>
</dbReference>
<reference evidence="4 5" key="1">
    <citation type="submission" date="2024-03" db="EMBL/GenBank/DDBJ databases">
        <title>Adaptation during the transition from Ophiocordyceps entomopathogen to insect associate is accompanied by gene loss and intensified selection.</title>
        <authorList>
            <person name="Ward C.M."/>
            <person name="Onetto C.A."/>
            <person name="Borneman A.R."/>
        </authorList>
    </citation>
    <scope>NUCLEOTIDE SEQUENCE [LARGE SCALE GENOMIC DNA]</scope>
    <source>
        <strain evidence="4">AWRI1</strain>
        <tissue evidence="4">Single Adult Female</tissue>
    </source>
</reference>
<dbReference type="Proteomes" id="UP001367676">
    <property type="component" value="Unassembled WGS sequence"/>
</dbReference>
<dbReference type="InterPro" id="IPR051217">
    <property type="entry name" value="Insect_Cuticle_Struc_Prot"/>
</dbReference>
<evidence type="ECO:0000256" key="1">
    <source>
        <dbReference type="ARBA" id="ARBA00022460"/>
    </source>
</evidence>
<dbReference type="InterPro" id="IPR031311">
    <property type="entry name" value="CHIT_BIND_RR_consensus"/>
</dbReference>
<comment type="caution">
    <text evidence="4">The sequence shown here is derived from an EMBL/GenBank/DDBJ whole genome shotgun (WGS) entry which is preliminary data.</text>
</comment>
<feature type="compositionally biased region" description="Basic and acidic residues" evidence="3">
    <location>
        <begin position="8"/>
        <end position="20"/>
    </location>
</feature>
<dbReference type="PROSITE" id="PS51155">
    <property type="entry name" value="CHIT_BIND_RR_2"/>
    <property type="match status" value="1"/>
</dbReference>
<sequence>MIQDEVENGMKKEKKKEDGMHKRKIFYFPPQTPQYRFHYYVKDEKTGDYKAQEEHRTGDSVTGTYVVGEPNGDLRVVSYTADVSNGFKADVSVQPGASPVKGAVTNPPKDGIAAFNNYRTGISAPPRNRNKPARGFHPIVVKRLSPPPATALLPEQLAPSTPASHPYPYFKDATNASSLTYATTPVPKKAIHVDVTFNDDAVPEKSSEVSMLQQKNAAPAAEGDASHPPTANIPQAEHPPQTGLQQLANMAIPSSIMEIMSQHKSKAESHSHIGDTTIASSTTPIYANFVHADHENGSPRIDVASGSPLYESDSSTEPSATAPNAKKIPLPQRPMRLIGLSPIYMEISQLQSIADNLTTIPQIQLEPFTNMQYATPAPFQSGPLAGGPAGPFRNLPRAVSETSAELPLINTIPIANSIPISAPIIPQPFASNDFKGDVKIENKTPSPATLPLCTDCLLPANYGPYPLVKVPIPISPPNNQKAPCPPTSNNTPYWAPYTPSLAYILMPTQILKGKFNETRY</sequence>
<feature type="region of interest" description="Disordered" evidence="3">
    <location>
        <begin position="1"/>
        <end position="23"/>
    </location>
</feature>
<dbReference type="AlphaFoldDB" id="A0AAN9T9H2"/>
<feature type="compositionally biased region" description="Polar residues" evidence="3">
    <location>
        <begin position="312"/>
        <end position="322"/>
    </location>
</feature>
<organism evidence="4 5">
    <name type="scientific">Parthenolecanium corni</name>
    <dbReference type="NCBI Taxonomy" id="536013"/>
    <lineage>
        <taxon>Eukaryota</taxon>
        <taxon>Metazoa</taxon>
        <taxon>Ecdysozoa</taxon>
        <taxon>Arthropoda</taxon>
        <taxon>Hexapoda</taxon>
        <taxon>Insecta</taxon>
        <taxon>Pterygota</taxon>
        <taxon>Neoptera</taxon>
        <taxon>Paraneoptera</taxon>
        <taxon>Hemiptera</taxon>
        <taxon>Sternorrhyncha</taxon>
        <taxon>Coccoidea</taxon>
        <taxon>Coccidae</taxon>
        <taxon>Parthenolecanium</taxon>
    </lineage>
</organism>
<dbReference type="PANTHER" id="PTHR12236:SF95">
    <property type="entry name" value="CUTICULAR PROTEIN 76BD, ISOFORM C-RELATED"/>
    <property type="match status" value="1"/>
</dbReference>
<evidence type="ECO:0000313" key="5">
    <source>
        <dbReference type="Proteomes" id="UP001367676"/>
    </source>
</evidence>